<keyword evidence="2" id="KW-0812">Transmembrane</keyword>
<evidence type="ECO:0000313" key="3">
    <source>
        <dbReference type="EMBL" id="QCD87107.1"/>
    </source>
</evidence>
<dbReference type="AlphaFoldDB" id="A0A4D6LEW4"/>
<evidence type="ECO:0000313" key="4">
    <source>
        <dbReference type="Proteomes" id="UP000501690"/>
    </source>
</evidence>
<feature type="region of interest" description="Disordered" evidence="1">
    <location>
        <begin position="1"/>
        <end position="56"/>
    </location>
</feature>
<feature type="compositionally biased region" description="Basic residues" evidence="1">
    <location>
        <begin position="44"/>
        <end position="56"/>
    </location>
</feature>
<proteinExistence type="predicted"/>
<sequence length="197" mass="21689">MPRFSNNQGSSETICLDPAPTRGTFTFSGQPSSSPTTSATVSHNSHRTAHLRRSRPAFRRLHRTVLLRRPAQLYATVPHISHRPAHLRRTAPTIPHTSDASGHRFVACTAPPQLLLLLLRPTTTVAAPSRSRALPPEPLRVLRATITNGHCDSVQSACHCTHLEEVLPVPLPLPPFNPPLLSMFIFTISIVFGFAWI</sequence>
<keyword evidence="2" id="KW-1133">Transmembrane helix</keyword>
<feature type="transmembrane region" description="Helical" evidence="2">
    <location>
        <begin position="176"/>
        <end position="196"/>
    </location>
</feature>
<protein>
    <submittedName>
        <fullName evidence="3">Uncharacterized protein</fullName>
    </submittedName>
</protein>
<evidence type="ECO:0000256" key="1">
    <source>
        <dbReference type="SAM" id="MobiDB-lite"/>
    </source>
</evidence>
<evidence type="ECO:0000256" key="2">
    <source>
        <dbReference type="SAM" id="Phobius"/>
    </source>
</evidence>
<name>A0A4D6LEW4_VIGUN</name>
<dbReference type="EMBL" id="CP039347">
    <property type="protein sequence ID" value="QCD87107.1"/>
    <property type="molecule type" value="Genomic_DNA"/>
</dbReference>
<reference evidence="3 4" key="1">
    <citation type="submission" date="2019-04" db="EMBL/GenBank/DDBJ databases">
        <title>An improved genome assembly and genetic linkage map for asparagus bean, Vigna unguiculata ssp. sesquipedialis.</title>
        <authorList>
            <person name="Xia Q."/>
            <person name="Zhang R."/>
            <person name="Dong Y."/>
        </authorList>
    </citation>
    <scope>NUCLEOTIDE SEQUENCE [LARGE SCALE GENOMIC DNA]</scope>
    <source>
        <tissue evidence="3">Leaf</tissue>
    </source>
</reference>
<organism evidence="3 4">
    <name type="scientific">Vigna unguiculata</name>
    <name type="common">Cowpea</name>
    <dbReference type="NCBI Taxonomy" id="3917"/>
    <lineage>
        <taxon>Eukaryota</taxon>
        <taxon>Viridiplantae</taxon>
        <taxon>Streptophyta</taxon>
        <taxon>Embryophyta</taxon>
        <taxon>Tracheophyta</taxon>
        <taxon>Spermatophyta</taxon>
        <taxon>Magnoliopsida</taxon>
        <taxon>eudicotyledons</taxon>
        <taxon>Gunneridae</taxon>
        <taxon>Pentapetalae</taxon>
        <taxon>rosids</taxon>
        <taxon>fabids</taxon>
        <taxon>Fabales</taxon>
        <taxon>Fabaceae</taxon>
        <taxon>Papilionoideae</taxon>
        <taxon>50 kb inversion clade</taxon>
        <taxon>NPAAA clade</taxon>
        <taxon>indigoferoid/millettioid clade</taxon>
        <taxon>Phaseoleae</taxon>
        <taxon>Vigna</taxon>
    </lineage>
</organism>
<gene>
    <name evidence="3" type="ORF">DEO72_LG3g1639</name>
</gene>
<keyword evidence="2" id="KW-0472">Membrane</keyword>
<dbReference type="Proteomes" id="UP000501690">
    <property type="component" value="Linkage Group LG3"/>
</dbReference>
<keyword evidence="4" id="KW-1185">Reference proteome</keyword>
<feature type="compositionally biased region" description="Polar residues" evidence="1">
    <location>
        <begin position="1"/>
        <end position="13"/>
    </location>
</feature>
<feature type="compositionally biased region" description="Low complexity" evidence="1">
    <location>
        <begin position="23"/>
        <end position="40"/>
    </location>
</feature>
<accession>A0A4D6LEW4</accession>